<sequence>MRLAPVTRDRVLMQAVIILGVVLLLYPTAADWFSSRQHNSETSGYVQAVEKVAPEVRRDLLDIANDYNSRMPQGPLRDPYAGEISAEEEGAAYAAYERMLEASANGVIGSLVYEGVGVDLPIYHGTGEDVLAKGVGHLYGSSLPVGGPGTHSVLTSHSGLVHATLFSNMPKKTALGDVFSVDVLGEPHYYRVDQILTVLPNQTESLKIVANEDYITLITCTPIGINTHRLLVRGTRIPPPLVETEPGFWVPGDGVVAGFPWWAVGLGAGVFFSFAVFATRSTPRRLLDAPTGN</sequence>
<name>A0A3M0GGN5_9ACTN</name>
<evidence type="ECO:0000256" key="3">
    <source>
        <dbReference type="SAM" id="Phobius"/>
    </source>
</evidence>
<dbReference type="GO" id="GO:0016787">
    <property type="term" value="F:hydrolase activity"/>
    <property type="evidence" value="ECO:0007669"/>
    <property type="project" value="UniProtKB-KW"/>
</dbReference>
<feature type="active site" description="Proton donor/acceptor" evidence="2">
    <location>
        <position position="157"/>
    </location>
</feature>
<dbReference type="NCBIfam" id="TIGR01076">
    <property type="entry name" value="sortase_fam"/>
    <property type="match status" value="1"/>
</dbReference>
<accession>A0A3M0GGN5</accession>
<dbReference type="SUPFAM" id="SSF63817">
    <property type="entry name" value="Sortase"/>
    <property type="match status" value="1"/>
</dbReference>
<dbReference type="Pfam" id="PF04203">
    <property type="entry name" value="Sortase"/>
    <property type="match status" value="1"/>
</dbReference>
<dbReference type="RefSeq" id="WP_121900420.1">
    <property type="nucleotide sequence ID" value="NZ_REFW01000001.1"/>
</dbReference>
<keyword evidence="3" id="KW-0812">Transmembrane</keyword>
<dbReference type="NCBIfam" id="NF033745">
    <property type="entry name" value="class_C_sortase"/>
    <property type="match status" value="1"/>
</dbReference>
<comment type="caution">
    <text evidence="4">The sequence shown here is derived from an EMBL/GenBank/DDBJ whole genome shotgun (WGS) entry which is preliminary data.</text>
</comment>
<dbReference type="EMBL" id="REFW01000001">
    <property type="protein sequence ID" value="RMB61872.1"/>
    <property type="molecule type" value="Genomic_DNA"/>
</dbReference>
<dbReference type="Gene3D" id="2.40.260.10">
    <property type="entry name" value="Sortase"/>
    <property type="match status" value="1"/>
</dbReference>
<dbReference type="InterPro" id="IPR042002">
    <property type="entry name" value="Sortase_C"/>
</dbReference>
<evidence type="ECO:0000256" key="2">
    <source>
        <dbReference type="PIRSR" id="PIRSR605754-1"/>
    </source>
</evidence>
<dbReference type="InterPro" id="IPR023365">
    <property type="entry name" value="Sortase_dom-sf"/>
</dbReference>
<feature type="transmembrane region" description="Helical" evidence="3">
    <location>
        <begin position="259"/>
        <end position="278"/>
    </location>
</feature>
<reference evidence="4 5" key="1">
    <citation type="submission" date="2018-10" db="EMBL/GenBank/DDBJ databases">
        <title>Tessaracoccus antarcticuss sp. nov., isolated from sediment.</title>
        <authorList>
            <person name="Zhou L.Y."/>
            <person name="Du Z.J."/>
        </authorList>
    </citation>
    <scope>NUCLEOTIDE SEQUENCE [LARGE SCALE GENOMIC DNA]</scope>
    <source>
        <strain evidence="4 5">JDX10</strain>
    </source>
</reference>
<dbReference type="Proteomes" id="UP000275256">
    <property type="component" value="Unassembled WGS sequence"/>
</dbReference>
<keyword evidence="3" id="KW-0472">Membrane</keyword>
<gene>
    <name evidence="4" type="ORF">EAX62_04525</name>
</gene>
<dbReference type="OrthoDB" id="5242161at2"/>
<keyword evidence="3" id="KW-1133">Transmembrane helix</keyword>
<keyword evidence="1" id="KW-0378">Hydrolase</keyword>
<dbReference type="CDD" id="cd05827">
    <property type="entry name" value="Sortase_C"/>
    <property type="match status" value="1"/>
</dbReference>
<evidence type="ECO:0000313" key="4">
    <source>
        <dbReference type="EMBL" id="RMB61872.1"/>
    </source>
</evidence>
<dbReference type="AlphaFoldDB" id="A0A3M0GGN5"/>
<protein>
    <submittedName>
        <fullName evidence="4">Class C sortase</fullName>
    </submittedName>
</protein>
<keyword evidence="5" id="KW-1185">Reference proteome</keyword>
<dbReference type="InterPro" id="IPR005754">
    <property type="entry name" value="Sortase"/>
</dbReference>
<evidence type="ECO:0000256" key="1">
    <source>
        <dbReference type="ARBA" id="ARBA00022801"/>
    </source>
</evidence>
<feature type="active site" description="Acyl-thioester intermediate" evidence="2">
    <location>
        <position position="220"/>
    </location>
</feature>
<evidence type="ECO:0000313" key="5">
    <source>
        <dbReference type="Proteomes" id="UP000275256"/>
    </source>
</evidence>
<organism evidence="4 5">
    <name type="scientific">Tessaracoccus antarcticus</name>
    <dbReference type="NCBI Taxonomy" id="2479848"/>
    <lineage>
        <taxon>Bacteria</taxon>
        <taxon>Bacillati</taxon>
        <taxon>Actinomycetota</taxon>
        <taxon>Actinomycetes</taxon>
        <taxon>Propionibacteriales</taxon>
        <taxon>Propionibacteriaceae</taxon>
        <taxon>Tessaracoccus</taxon>
    </lineage>
</organism>
<proteinExistence type="predicted"/>